<keyword evidence="3" id="KW-0633">Potassium transport</keyword>
<keyword evidence="10 12" id="KW-0472">Membrane</keyword>
<evidence type="ECO:0000259" key="13">
    <source>
        <dbReference type="Pfam" id="PF00520"/>
    </source>
</evidence>
<feature type="domain" description="Ion transport" evidence="13">
    <location>
        <begin position="24"/>
        <end position="240"/>
    </location>
</feature>
<dbReference type="OrthoDB" id="9799090at2"/>
<evidence type="ECO:0000256" key="8">
    <source>
        <dbReference type="ARBA" id="ARBA00022989"/>
    </source>
</evidence>
<dbReference type="EMBL" id="QMFY01000006">
    <property type="protein sequence ID" value="RAW00654.1"/>
    <property type="molecule type" value="Genomic_DNA"/>
</dbReference>
<dbReference type="Pfam" id="PF00520">
    <property type="entry name" value="Ion_trans"/>
    <property type="match status" value="1"/>
</dbReference>
<comment type="caution">
    <text evidence="14">The sequence shown here is derived from an EMBL/GenBank/DDBJ whole genome shotgun (WGS) entry which is preliminary data.</text>
</comment>
<evidence type="ECO:0000313" key="14">
    <source>
        <dbReference type="EMBL" id="RAW00654.1"/>
    </source>
</evidence>
<feature type="transmembrane region" description="Helical" evidence="12">
    <location>
        <begin position="25"/>
        <end position="43"/>
    </location>
</feature>
<dbReference type="Gene3D" id="1.20.120.350">
    <property type="entry name" value="Voltage-gated potassium channels. Chain C"/>
    <property type="match status" value="1"/>
</dbReference>
<organism evidence="14 15">
    <name type="scientific">Pseudochryseolinea flava</name>
    <dbReference type="NCBI Taxonomy" id="2059302"/>
    <lineage>
        <taxon>Bacteria</taxon>
        <taxon>Pseudomonadati</taxon>
        <taxon>Bacteroidota</taxon>
        <taxon>Cytophagia</taxon>
        <taxon>Cytophagales</taxon>
        <taxon>Fulvivirgaceae</taxon>
        <taxon>Pseudochryseolinea</taxon>
    </lineage>
</organism>
<evidence type="ECO:0000256" key="10">
    <source>
        <dbReference type="ARBA" id="ARBA00023136"/>
    </source>
</evidence>
<keyword evidence="4 12" id="KW-0812">Transmembrane</keyword>
<evidence type="ECO:0000256" key="2">
    <source>
        <dbReference type="ARBA" id="ARBA00022448"/>
    </source>
</evidence>
<evidence type="ECO:0000256" key="5">
    <source>
        <dbReference type="ARBA" id="ARBA00022826"/>
    </source>
</evidence>
<comment type="subcellular location">
    <subcellularLocation>
        <location evidence="1">Membrane</location>
        <topology evidence="1">Multi-pass membrane protein</topology>
    </subcellularLocation>
</comment>
<dbReference type="InterPro" id="IPR005821">
    <property type="entry name" value="Ion_trans_dom"/>
</dbReference>
<dbReference type="SUPFAM" id="SSF81324">
    <property type="entry name" value="Voltage-gated potassium channels"/>
    <property type="match status" value="1"/>
</dbReference>
<feature type="transmembrane region" description="Helical" evidence="12">
    <location>
        <begin position="86"/>
        <end position="107"/>
    </location>
</feature>
<evidence type="ECO:0000256" key="11">
    <source>
        <dbReference type="ARBA" id="ARBA00023303"/>
    </source>
</evidence>
<dbReference type="PANTHER" id="PTHR11537:SF254">
    <property type="entry name" value="POTASSIUM VOLTAGE-GATED CHANNEL PROTEIN SHAB"/>
    <property type="match status" value="1"/>
</dbReference>
<evidence type="ECO:0000256" key="7">
    <source>
        <dbReference type="ARBA" id="ARBA00022958"/>
    </source>
</evidence>
<feature type="transmembrane region" description="Helical" evidence="12">
    <location>
        <begin position="211"/>
        <end position="232"/>
    </location>
</feature>
<keyword evidence="6" id="KW-0851">Voltage-gated channel</keyword>
<gene>
    <name evidence="14" type="ORF">DQQ10_13780</name>
</gene>
<accession>A0A364Y1R7</accession>
<keyword evidence="11" id="KW-0407">Ion channel</keyword>
<keyword evidence="5" id="KW-0631">Potassium channel</keyword>
<dbReference type="GO" id="GO:0008076">
    <property type="term" value="C:voltage-gated potassium channel complex"/>
    <property type="evidence" value="ECO:0007669"/>
    <property type="project" value="InterPro"/>
</dbReference>
<evidence type="ECO:0000256" key="6">
    <source>
        <dbReference type="ARBA" id="ARBA00022882"/>
    </source>
</evidence>
<evidence type="ECO:0000313" key="15">
    <source>
        <dbReference type="Proteomes" id="UP000251889"/>
    </source>
</evidence>
<sequence length="271" mass="30463">MTNKKGWKTVLYETVFEADTRAGKLFDLTLLVLILLSTLTVMIETMPEIPKVFGHYFYKLEWFFTIVFTVEYVLRIIAARKKRRYIFSFLGIIDFLSILPAYIGIFISGAQVFLVIRIVRLIRVFRILKLAQFIGAGNTLRTALLASRHKISVFLLTVIMIVIVSGTTMYLIEGAEHGFTSIPRSIYWAIVTLTTVGYGDIAPETFLGQTIASLIMILGYGILAVPTGIVSAEMIQMKSHDKLSTQVCPACMRDGHDSDAVYCKYCSSKLN</sequence>
<keyword evidence="9" id="KW-0406">Ion transport</keyword>
<evidence type="ECO:0000256" key="12">
    <source>
        <dbReference type="SAM" id="Phobius"/>
    </source>
</evidence>
<dbReference type="GO" id="GO:0005249">
    <property type="term" value="F:voltage-gated potassium channel activity"/>
    <property type="evidence" value="ECO:0007669"/>
    <property type="project" value="InterPro"/>
</dbReference>
<feature type="transmembrane region" description="Helical" evidence="12">
    <location>
        <begin position="55"/>
        <end position="74"/>
    </location>
</feature>
<feature type="transmembrane region" description="Helical" evidence="12">
    <location>
        <begin position="151"/>
        <end position="172"/>
    </location>
</feature>
<dbReference type="AlphaFoldDB" id="A0A364Y1R7"/>
<protein>
    <submittedName>
        <fullName evidence="14">Ion transporter</fullName>
    </submittedName>
</protein>
<evidence type="ECO:0000256" key="4">
    <source>
        <dbReference type="ARBA" id="ARBA00022692"/>
    </source>
</evidence>
<evidence type="ECO:0000256" key="3">
    <source>
        <dbReference type="ARBA" id="ARBA00022538"/>
    </source>
</evidence>
<keyword evidence="2" id="KW-0813">Transport</keyword>
<evidence type="ECO:0000256" key="9">
    <source>
        <dbReference type="ARBA" id="ARBA00023065"/>
    </source>
</evidence>
<dbReference type="Gene3D" id="1.10.287.70">
    <property type="match status" value="1"/>
</dbReference>
<dbReference type="Proteomes" id="UP000251889">
    <property type="component" value="Unassembled WGS sequence"/>
</dbReference>
<name>A0A364Y1R7_9BACT</name>
<keyword evidence="8 12" id="KW-1133">Transmembrane helix</keyword>
<proteinExistence type="predicted"/>
<evidence type="ECO:0000256" key="1">
    <source>
        <dbReference type="ARBA" id="ARBA00004141"/>
    </source>
</evidence>
<dbReference type="PANTHER" id="PTHR11537">
    <property type="entry name" value="VOLTAGE-GATED POTASSIUM CHANNEL"/>
    <property type="match status" value="1"/>
</dbReference>
<dbReference type="GO" id="GO:0001508">
    <property type="term" value="P:action potential"/>
    <property type="evidence" value="ECO:0007669"/>
    <property type="project" value="TreeGrafter"/>
</dbReference>
<keyword evidence="15" id="KW-1185">Reference proteome</keyword>
<reference evidence="14 15" key="1">
    <citation type="submission" date="2018-06" db="EMBL/GenBank/DDBJ databases">
        <title>Chryseolinea flavus sp. nov., a member of the phylum Bacteroidetes isolated from soil.</title>
        <authorList>
            <person name="Li Y."/>
            <person name="Wang J."/>
        </authorList>
    </citation>
    <scope>NUCLEOTIDE SEQUENCE [LARGE SCALE GENOMIC DNA]</scope>
    <source>
        <strain evidence="14 15">SDU1-6</strain>
    </source>
</reference>
<dbReference type="PRINTS" id="PR00169">
    <property type="entry name" value="KCHANNEL"/>
</dbReference>
<dbReference type="InterPro" id="IPR028325">
    <property type="entry name" value="VG_K_chnl"/>
</dbReference>
<dbReference type="InterPro" id="IPR027359">
    <property type="entry name" value="Volt_channel_dom_sf"/>
</dbReference>
<keyword evidence="7" id="KW-0630">Potassium</keyword>
<dbReference type="RefSeq" id="WP_112747454.1">
    <property type="nucleotide sequence ID" value="NZ_QMFY01000006.1"/>
</dbReference>